<evidence type="ECO:0000313" key="1">
    <source>
        <dbReference type="Proteomes" id="UP000887577"/>
    </source>
</evidence>
<dbReference type="WBParaSite" id="PSU_v2.g5989.t1">
    <property type="protein sequence ID" value="PSU_v2.g5989.t1"/>
    <property type="gene ID" value="PSU_v2.g5989"/>
</dbReference>
<keyword evidence="1" id="KW-1185">Reference proteome</keyword>
<evidence type="ECO:0000313" key="2">
    <source>
        <dbReference type="WBParaSite" id="PSU_v2.g5989.t1"/>
    </source>
</evidence>
<reference evidence="2" key="1">
    <citation type="submission" date="2022-11" db="UniProtKB">
        <authorList>
            <consortium name="WormBaseParasite"/>
        </authorList>
    </citation>
    <scope>IDENTIFICATION</scope>
</reference>
<accession>A0A914Z0V2</accession>
<proteinExistence type="predicted"/>
<organism evidence="1 2">
    <name type="scientific">Panagrolaimus superbus</name>
    <dbReference type="NCBI Taxonomy" id="310955"/>
    <lineage>
        <taxon>Eukaryota</taxon>
        <taxon>Metazoa</taxon>
        <taxon>Ecdysozoa</taxon>
        <taxon>Nematoda</taxon>
        <taxon>Chromadorea</taxon>
        <taxon>Rhabditida</taxon>
        <taxon>Tylenchina</taxon>
        <taxon>Panagrolaimomorpha</taxon>
        <taxon>Panagrolaimoidea</taxon>
        <taxon>Panagrolaimidae</taxon>
        <taxon>Panagrolaimus</taxon>
    </lineage>
</organism>
<dbReference type="Proteomes" id="UP000887577">
    <property type="component" value="Unplaced"/>
</dbReference>
<protein>
    <submittedName>
        <fullName evidence="2">Uncharacterized protein</fullName>
    </submittedName>
</protein>
<dbReference type="AlphaFoldDB" id="A0A914Z0V2"/>
<sequence>MRNFFIDAGRYDFGVNLFNDFLPKRVFAGLVDAKAFNGNMGMSPFNFGTFNLEAIKVVTNGVITPTDPYSFNWPQKVYGRAYKDLNDATDESHGISVQKFLKHSAIFAFDLQALRVKGFIEPQSIGATTISLKFKEPVPPNGLQLIIFGEFNSILALDKTRTITTAMSV</sequence>
<name>A0A914Z0V2_9BILA</name>